<dbReference type="NCBIfam" id="TIGR01444">
    <property type="entry name" value="fkbM_fam"/>
    <property type="match status" value="1"/>
</dbReference>
<name>A0A1F6C6E3_9BACT</name>
<dbReference type="AlphaFoldDB" id="A0A1F6C6E3"/>
<organism evidence="2 3">
    <name type="scientific">Candidatus Kaiserbacteria bacterium RIFCSPHIGHO2_01_FULL_48_10</name>
    <dbReference type="NCBI Taxonomy" id="1798476"/>
    <lineage>
        <taxon>Bacteria</taxon>
        <taxon>Candidatus Kaiseribacteriota</taxon>
    </lineage>
</organism>
<dbReference type="Gene3D" id="3.40.50.150">
    <property type="entry name" value="Vaccinia Virus protein VP39"/>
    <property type="match status" value="1"/>
</dbReference>
<protein>
    <recommendedName>
        <fullName evidence="1">Methyltransferase FkbM domain-containing protein</fullName>
    </recommendedName>
</protein>
<comment type="caution">
    <text evidence="2">The sequence shown here is derived from an EMBL/GenBank/DDBJ whole genome shotgun (WGS) entry which is preliminary data.</text>
</comment>
<feature type="domain" description="Methyltransferase FkbM" evidence="1">
    <location>
        <begin position="69"/>
        <end position="224"/>
    </location>
</feature>
<dbReference type="EMBL" id="MFKP01000003">
    <property type="protein sequence ID" value="OGG44705.1"/>
    <property type="molecule type" value="Genomic_DNA"/>
</dbReference>
<gene>
    <name evidence="2" type="ORF">A2841_01890</name>
</gene>
<dbReference type="Proteomes" id="UP000178249">
    <property type="component" value="Unassembled WGS sequence"/>
</dbReference>
<dbReference type="InterPro" id="IPR006342">
    <property type="entry name" value="FkbM_mtfrase"/>
</dbReference>
<dbReference type="PANTHER" id="PTHR34203:SF15">
    <property type="entry name" value="SLL1173 PROTEIN"/>
    <property type="match status" value="1"/>
</dbReference>
<proteinExistence type="predicted"/>
<evidence type="ECO:0000313" key="2">
    <source>
        <dbReference type="EMBL" id="OGG44705.1"/>
    </source>
</evidence>
<dbReference type="SUPFAM" id="SSF53335">
    <property type="entry name" value="S-adenosyl-L-methionine-dependent methyltransferases"/>
    <property type="match status" value="1"/>
</dbReference>
<dbReference type="InterPro" id="IPR029063">
    <property type="entry name" value="SAM-dependent_MTases_sf"/>
</dbReference>
<evidence type="ECO:0000259" key="1">
    <source>
        <dbReference type="Pfam" id="PF05050"/>
    </source>
</evidence>
<dbReference type="InterPro" id="IPR052514">
    <property type="entry name" value="SAM-dependent_MTase"/>
</dbReference>
<dbReference type="Pfam" id="PF05050">
    <property type="entry name" value="Methyltransf_21"/>
    <property type="match status" value="1"/>
</dbReference>
<reference evidence="2 3" key="1">
    <citation type="journal article" date="2016" name="Nat. Commun.">
        <title>Thousands of microbial genomes shed light on interconnected biogeochemical processes in an aquifer system.</title>
        <authorList>
            <person name="Anantharaman K."/>
            <person name="Brown C.T."/>
            <person name="Hug L.A."/>
            <person name="Sharon I."/>
            <person name="Castelle C.J."/>
            <person name="Probst A.J."/>
            <person name="Thomas B.C."/>
            <person name="Singh A."/>
            <person name="Wilkins M.J."/>
            <person name="Karaoz U."/>
            <person name="Brodie E.L."/>
            <person name="Williams K.H."/>
            <person name="Hubbard S.S."/>
            <person name="Banfield J.F."/>
        </authorList>
    </citation>
    <scope>NUCLEOTIDE SEQUENCE [LARGE SCALE GENOMIC DNA]</scope>
</reference>
<accession>A0A1F6C6E3</accession>
<dbReference type="PANTHER" id="PTHR34203">
    <property type="entry name" value="METHYLTRANSFERASE, FKBM FAMILY PROTEIN"/>
    <property type="match status" value="1"/>
</dbReference>
<evidence type="ECO:0000313" key="3">
    <source>
        <dbReference type="Proteomes" id="UP000178249"/>
    </source>
</evidence>
<sequence>MKIFNPKIDYLAKFLKYGVPKIKNGKFGIRYILYPESALDRHIRKYGIFQDFMTTRAKELLPQDSIIFDIGANVGLMTLPFAVLAAPKGKVYAFEPDFPVAARLQVNVDINYLQNAHVIPKVVQDNPNLKEITLYRRRAIDGDNLVNEGLSSTAKIPLHTILGYTVMCTTIDAFVKEQKIERVNLIKIDVEGTEIKVLRGGERCIDQNRPIIIYEYSAIIDELSRSDNSAKSFEFLKGRGYIQFEIFNERQLKKINEPDASIKSSNIIAFPQERINAYRLWINNVLGGYEKI</sequence>